<proteinExistence type="predicted"/>
<name>A0A0E9W9X4_ANGAN</name>
<reference evidence="1" key="2">
    <citation type="journal article" date="2015" name="Fish Shellfish Immunol.">
        <title>Early steps in the European eel (Anguilla anguilla)-Vibrio vulnificus interaction in the gills: Role of the RtxA13 toxin.</title>
        <authorList>
            <person name="Callol A."/>
            <person name="Pajuelo D."/>
            <person name="Ebbesson L."/>
            <person name="Teles M."/>
            <person name="MacKenzie S."/>
            <person name="Amaro C."/>
        </authorList>
    </citation>
    <scope>NUCLEOTIDE SEQUENCE</scope>
</reference>
<organism evidence="1">
    <name type="scientific">Anguilla anguilla</name>
    <name type="common">European freshwater eel</name>
    <name type="synonym">Muraena anguilla</name>
    <dbReference type="NCBI Taxonomy" id="7936"/>
    <lineage>
        <taxon>Eukaryota</taxon>
        <taxon>Metazoa</taxon>
        <taxon>Chordata</taxon>
        <taxon>Craniata</taxon>
        <taxon>Vertebrata</taxon>
        <taxon>Euteleostomi</taxon>
        <taxon>Actinopterygii</taxon>
        <taxon>Neopterygii</taxon>
        <taxon>Teleostei</taxon>
        <taxon>Anguilliformes</taxon>
        <taxon>Anguillidae</taxon>
        <taxon>Anguilla</taxon>
    </lineage>
</organism>
<protein>
    <submittedName>
        <fullName evidence="1">Uncharacterized protein</fullName>
    </submittedName>
</protein>
<sequence length="49" mass="5597">MVHGPQGTDCAFFNQETISAFQMPFLHLIPIHILSESPDHFNQKCNNIK</sequence>
<dbReference type="EMBL" id="GBXM01022222">
    <property type="protein sequence ID" value="JAH86355.1"/>
    <property type="molecule type" value="Transcribed_RNA"/>
</dbReference>
<reference evidence="1" key="1">
    <citation type="submission" date="2014-11" db="EMBL/GenBank/DDBJ databases">
        <authorList>
            <person name="Amaro Gonzalez C."/>
        </authorList>
    </citation>
    <scope>NUCLEOTIDE SEQUENCE</scope>
</reference>
<dbReference type="AlphaFoldDB" id="A0A0E9W9X4"/>
<accession>A0A0E9W9X4</accession>
<evidence type="ECO:0000313" key="1">
    <source>
        <dbReference type="EMBL" id="JAH86355.1"/>
    </source>
</evidence>